<keyword evidence="1" id="KW-0472">Membrane</keyword>
<name>A0A0C1KY92_9BACT</name>
<accession>A0A0C1KY92</accession>
<dbReference type="EMBL" id="JSVC01000033">
    <property type="protein sequence ID" value="KIC92672.1"/>
    <property type="molecule type" value="Genomic_DNA"/>
</dbReference>
<dbReference type="Proteomes" id="UP000031408">
    <property type="component" value="Unassembled WGS sequence"/>
</dbReference>
<evidence type="ECO:0000313" key="3">
    <source>
        <dbReference type="Proteomes" id="UP000031408"/>
    </source>
</evidence>
<reference evidence="2 3" key="1">
    <citation type="submission" date="2014-11" db="EMBL/GenBank/DDBJ databases">
        <title>Genome sequence of Flavihumibacter solisilvae 3-3.</title>
        <authorList>
            <person name="Zhou G."/>
            <person name="Li M."/>
            <person name="Wang G."/>
        </authorList>
    </citation>
    <scope>NUCLEOTIDE SEQUENCE [LARGE SCALE GENOMIC DNA]</scope>
    <source>
        <strain evidence="2 3">3-3</strain>
    </source>
</reference>
<keyword evidence="1" id="KW-1133">Transmembrane helix</keyword>
<gene>
    <name evidence="2" type="ORF">OI18_21705</name>
</gene>
<organism evidence="2 3">
    <name type="scientific">Flavihumibacter solisilvae</name>
    <dbReference type="NCBI Taxonomy" id="1349421"/>
    <lineage>
        <taxon>Bacteria</taxon>
        <taxon>Pseudomonadati</taxon>
        <taxon>Bacteroidota</taxon>
        <taxon>Chitinophagia</taxon>
        <taxon>Chitinophagales</taxon>
        <taxon>Chitinophagaceae</taxon>
        <taxon>Flavihumibacter</taxon>
    </lineage>
</organism>
<keyword evidence="1" id="KW-0812">Transmembrane</keyword>
<feature type="transmembrane region" description="Helical" evidence="1">
    <location>
        <begin position="32"/>
        <end position="54"/>
    </location>
</feature>
<sequence>MMPEIILLSVFFLTLIITKLRSKEYKFAFSGRVAMAAMLVTTGLAHFAFAKGMAMMLPDFIPFRMMVVYITGILELLAAVGLLLPRYVKLTGRLLIIFFVLLLPANIYAAINHVNLQTATYDGDGPGYLWFRIPLQAFFIGWVYLSSIKPSIVIWKLSA</sequence>
<dbReference type="PANTHER" id="PTHR36974">
    <property type="entry name" value="MEMBRANE PROTEIN-RELATED"/>
    <property type="match status" value="1"/>
</dbReference>
<dbReference type="PANTHER" id="PTHR36974:SF1">
    <property type="entry name" value="DOXX FAMILY MEMBRANE PROTEIN"/>
    <property type="match status" value="1"/>
</dbReference>
<feature type="transmembrane region" description="Helical" evidence="1">
    <location>
        <begin position="66"/>
        <end position="88"/>
    </location>
</feature>
<comment type="caution">
    <text evidence="2">The sequence shown here is derived from an EMBL/GenBank/DDBJ whole genome shotgun (WGS) entry which is preliminary data.</text>
</comment>
<evidence type="ECO:0000313" key="2">
    <source>
        <dbReference type="EMBL" id="KIC92672.1"/>
    </source>
</evidence>
<feature type="transmembrane region" description="Helical" evidence="1">
    <location>
        <begin position="128"/>
        <end position="145"/>
    </location>
</feature>
<keyword evidence="3" id="KW-1185">Reference proteome</keyword>
<dbReference type="OrthoDB" id="673526at2"/>
<evidence type="ECO:0000256" key="1">
    <source>
        <dbReference type="SAM" id="Phobius"/>
    </source>
</evidence>
<dbReference type="AlphaFoldDB" id="A0A0C1KY92"/>
<proteinExistence type="predicted"/>
<protein>
    <submittedName>
        <fullName evidence="2">Membrane protein</fullName>
    </submittedName>
</protein>
<feature type="transmembrane region" description="Helical" evidence="1">
    <location>
        <begin position="94"/>
        <end position="116"/>
    </location>
</feature>